<sequence length="576" mass="67396">MTNPGCKDARTRHSHSNAMQYFDETPTSDWSLRGYVDYLHANHGISTSSRQSIYNTYNNVLNRISTSDIFNRRKRASSLLSSFKQDRLSVKKLWNEIEQQEEKERHFMIMTSFGRREKRALAELDTVEVEERLEERRKKSKDDAEGRQQEYNKISQEHDEEYDEEVVAGTIVDECDITDEKKLELHFETSEIKSIQKSIKKAIERSTNELETKLLTWQHYMLKKVESGVYRPSQQNIHILLVASSIFYFQRKNERSYIDYLTENETSQVKSLVIPCFEQIEIPDDIKLFVDTNKKKFRRDAIEELETYIKEYSSKQQQRGGYVIKAFCRLLEEYVTWDLSVCMEKLTKGTYIVDYLGPIFNKTIHYFNYVTTHSWISVESKSSKLRRHSAKGRIPDYMLHNKHNTRTSVYMEVTSPRREDDNIKIHWDIYRGSIHAKDSVDFDIKKYNIQPSSGKKIVIFINGYKMVVCVMKLQYPGIYLLVEVADCTIPKSIRELEHIMRLHQILISIRLRGAALLLAKGNDYLEQSAITTQVQMIQSLPGEGNAEESHDGQGEDALSFPLNSLQREVNFDDKAQ</sequence>
<feature type="region of interest" description="Disordered" evidence="1">
    <location>
        <begin position="542"/>
        <end position="576"/>
    </location>
</feature>
<evidence type="ECO:0000313" key="2">
    <source>
        <dbReference type="EMBL" id="CAG8565304.1"/>
    </source>
</evidence>
<dbReference type="AlphaFoldDB" id="A0A9N9FYM3"/>
<protein>
    <submittedName>
        <fullName evidence="2">11493_t:CDS:1</fullName>
    </submittedName>
</protein>
<gene>
    <name evidence="2" type="ORF">PBRASI_LOCUS5808</name>
</gene>
<feature type="region of interest" description="Disordered" evidence="1">
    <location>
        <begin position="135"/>
        <end position="159"/>
    </location>
</feature>
<dbReference type="EMBL" id="CAJVPI010000713">
    <property type="protein sequence ID" value="CAG8565304.1"/>
    <property type="molecule type" value="Genomic_DNA"/>
</dbReference>
<dbReference type="OrthoDB" id="2420603at2759"/>
<feature type="compositionally biased region" description="Basic and acidic residues" evidence="1">
    <location>
        <begin position="135"/>
        <end position="150"/>
    </location>
</feature>
<organism evidence="2 3">
    <name type="scientific">Paraglomus brasilianum</name>
    <dbReference type="NCBI Taxonomy" id="144538"/>
    <lineage>
        <taxon>Eukaryota</taxon>
        <taxon>Fungi</taxon>
        <taxon>Fungi incertae sedis</taxon>
        <taxon>Mucoromycota</taxon>
        <taxon>Glomeromycotina</taxon>
        <taxon>Glomeromycetes</taxon>
        <taxon>Paraglomerales</taxon>
        <taxon>Paraglomeraceae</taxon>
        <taxon>Paraglomus</taxon>
    </lineage>
</organism>
<comment type="caution">
    <text evidence="2">The sequence shown here is derived from an EMBL/GenBank/DDBJ whole genome shotgun (WGS) entry which is preliminary data.</text>
</comment>
<accession>A0A9N9FYM3</accession>
<evidence type="ECO:0000256" key="1">
    <source>
        <dbReference type="SAM" id="MobiDB-lite"/>
    </source>
</evidence>
<reference evidence="2" key="1">
    <citation type="submission" date="2021-06" db="EMBL/GenBank/DDBJ databases">
        <authorList>
            <person name="Kallberg Y."/>
            <person name="Tangrot J."/>
            <person name="Rosling A."/>
        </authorList>
    </citation>
    <scope>NUCLEOTIDE SEQUENCE</scope>
    <source>
        <strain evidence="2">BR232B</strain>
    </source>
</reference>
<dbReference type="Proteomes" id="UP000789739">
    <property type="component" value="Unassembled WGS sequence"/>
</dbReference>
<proteinExistence type="predicted"/>
<evidence type="ECO:0000313" key="3">
    <source>
        <dbReference type="Proteomes" id="UP000789739"/>
    </source>
</evidence>
<keyword evidence="3" id="KW-1185">Reference proteome</keyword>
<name>A0A9N9FYM3_9GLOM</name>